<name>A0A437MF92_9PROT</name>
<keyword evidence="2" id="KW-1185">Reference proteome</keyword>
<reference evidence="1 2" key="1">
    <citation type="submission" date="2019-01" db="EMBL/GenBank/DDBJ databases">
        <authorList>
            <person name="Chen W.-M."/>
        </authorList>
    </citation>
    <scope>NUCLEOTIDE SEQUENCE [LARGE SCALE GENOMIC DNA]</scope>
    <source>
        <strain evidence="1 2">CCP-6</strain>
    </source>
</reference>
<comment type="caution">
    <text evidence="1">The sequence shown here is derived from an EMBL/GenBank/DDBJ whole genome shotgun (WGS) entry which is preliminary data.</text>
</comment>
<dbReference type="InterPro" id="IPR038765">
    <property type="entry name" value="Papain-like_cys_pep_sf"/>
</dbReference>
<dbReference type="AlphaFoldDB" id="A0A437MF92"/>
<dbReference type="SUPFAM" id="SSF54001">
    <property type="entry name" value="Cysteine proteinases"/>
    <property type="match status" value="1"/>
</dbReference>
<dbReference type="Proteomes" id="UP000282957">
    <property type="component" value="Unassembled WGS sequence"/>
</dbReference>
<gene>
    <name evidence="1" type="ORF">EOD42_14595</name>
</gene>
<accession>A0A437MF92</accession>
<evidence type="ECO:0000313" key="2">
    <source>
        <dbReference type="Proteomes" id="UP000282957"/>
    </source>
</evidence>
<organism evidence="1 2">
    <name type="scientific">Rhodovarius crocodyli</name>
    <dbReference type="NCBI Taxonomy" id="1979269"/>
    <lineage>
        <taxon>Bacteria</taxon>
        <taxon>Pseudomonadati</taxon>
        <taxon>Pseudomonadota</taxon>
        <taxon>Alphaproteobacteria</taxon>
        <taxon>Acetobacterales</taxon>
        <taxon>Roseomonadaceae</taxon>
        <taxon>Rhodovarius</taxon>
    </lineage>
</organism>
<sequence length="191" mass="20860">MAMQTGDIIFMPGGPAGHIGMAYDERTVIHAQNSKNFHKEADMQMDGGNITYISSSRGVLMFCPPWDRIGNADARKAELQRVADAVAAGATYGIYRAIRLAIGSSAFGPDAYARWMKYRARYEANKATPANFRNPGHEVIKTVTCSEAVIVCYQLAFPLGEAPFFIRLDGAHALPKTLTTWLGANGWASVR</sequence>
<protein>
    <submittedName>
        <fullName evidence="1">Uncharacterized protein</fullName>
    </submittedName>
</protein>
<dbReference type="EMBL" id="SACL01000004">
    <property type="protein sequence ID" value="RVT96334.1"/>
    <property type="molecule type" value="Genomic_DNA"/>
</dbReference>
<evidence type="ECO:0000313" key="1">
    <source>
        <dbReference type="EMBL" id="RVT96334.1"/>
    </source>
</evidence>
<proteinExistence type="predicted"/>
<dbReference type="OrthoDB" id="7263176at2"/>
<dbReference type="RefSeq" id="WP_127788266.1">
    <property type="nucleotide sequence ID" value="NZ_SACL01000004.1"/>
</dbReference>